<keyword evidence="10" id="KW-1185">Reference proteome</keyword>
<accession>A0A511X8G0</accession>
<evidence type="ECO:0000256" key="2">
    <source>
        <dbReference type="ARBA" id="ARBA00021310"/>
    </source>
</evidence>
<comment type="function">
    <text evidence="7">Involved in DNA repair and RecF pathway recombination.</text>
</comment>
<dbReference type="InterPro" id="IPR012340">
    <property type="entry name" value="NA-bd_OB-fold"/>
</dbReference>
<dbReference type="InterPro" id="IPR003717">
    <property type="entry name" value="RecO"/>
</dbReference>
<sequence>MTKEGGASLEWEAPALVLSTAPFGEADLLVHLFSAEHGVVHGLARGGGARRNAAMWQPGNLVHAQWRARSAEQLGSLVGEAVAAIAGRAIQSRIALSCLSSICAVADLALPERQPHPHLFDDTVAVLSALPREEDAFANLLRWEMALLADLGFALDLSACAATGEREGLAYVSPRTGRAVSRDAAGIWAQRLLPLPALFMDPSDFGTPEQWSEGLRLTGHFLWRDVFGPLHRPLPSARQRIADLARALREQSA</sequence>
<evidence type="ECO:0000256" key="5">
    <source>
        <dbReference type="ARBA" id="ARBA00023204"/>
    </source>
</evidence>
<dbReference type="GO" id="GO:0006302">
    <property type="term" value="P:double-strand break repair"/>
    <property type="evidence" value="ECO:0007669"/>
    <property type="project" value="TreeGrafter"/>
</dbReference>
<dbReference type="GO" id="GO:0043590">
    <property type="term" value="C:bacterial nucleoid"/>
    <property type="evidence" value="ECO:0007669"/>
    <property type="project" value="TreeGrafter"/>
</dbReference>
<dbReference type="PANTHER" id="PTHR33991">
    <property type="entry name" value="DNA REPAIR PROTEIN RECO"/>
    <property type="match status" value="1"/>
</dbReference>
<evidence type="ECO:0000256" key="1">
    <source>
        <dbReference type="ARBA" id="ARBA00007452"/>
    </source>
</evidence>
<comment type="caution">
    <text evidence="9">The sequence shown here is derived from an EMBL/GenBank/DDBJ whole genome shotgun (WGS) entry which is preliminary data.</text>
</comment>
<keyword evidence="3 7" id="KW-0227">DNA damage</keyword>
<dbReference type="SUPFAM" id="SSF50249">
    <property type="entry name" value="Nucleic acid-binding proteins"/>
    <property type="match status" value="1"/>
</dbReference>
<dbReference type="Pfam" id="PF02565">
    <property type="entry name" value="RecO_C"/>
    <property type="match status" value="1"/>
</dbReference>
<dbReference type="STRING" id="1120919.GCA_000429165_01854"/>
<dbReference type="HAMAP" id="MF_00201">
    <property type="entry name" value="RecO"/>
    <property type="match status" value="1"/>
</dbReference>
<evidence type="ECO:0000256" key="4">
    <source>
        <dbReference type="ARBA" id="ARBA00023172"/>
    </source>
</evidence>
<dbReference type="InterPro" id="IPR042242">
    <property type="entry name" value="RecO_C"/>
</dbReference>
<organism evidence="9 10">
    <name type="scientific">Acetobacter nitrogenifigens DSM 23921 = NBRC 105050</name>
    <dbReference type="NCBI Taxonomy" id="1120919"/>
    <lineage>
        <taxon>Bacteria</taxon>
        <taxon>Pseudomonadati</taxon>
        <taxon>Pseudomonadota</taxon>
        <taxon>Alphaproteobacteria</taxon>
        <taxon>Acetobacterales</taxon>
        <taxon>Acetobacteraceae</taxon>
        <taxon>Acetobacter</taxon>
    </lineage>
</organism>
<dbReference type="NCBIfam" id="TIGR00613">
    <property type="entry name" value="reco"/>
    <property type="match status" value="1"/>
</dbReference>
<dbReference type="GO" id="GO:0006310">
    <property type="term" value="P:DNA recombination"/>
    <property type="evidence" value="ECO:0007669"/>
    <property type="project" value="UniProtKB-UniRule"/>
</dbReference>
<evidence type="ECO:0000313" key="10">
    <source>
        <dbReference type="Proteomes" id="UP000321635"/>
    </source>
</evidence>
<dbReference type="Gene3D" id="1.20.1440.120">
    <property type="entry name" value="Recombination protein O, C-terminal domain"/>
    <property type="match status" value="1"/>
</dbReference>
<evidence type="ECO:0000313" key="9">
    <source>
        <dbReference type="EMBL" id="GEN59208.1"/>
    </source>
</evidence>
<dbReference type="SUPFAM" id="SSF57863">
    <property type="entry name" value="ArfGap/RecO-like zinc finger"/>
    <property type="match status" value="1"/>
</dbReference>
<dbReference type="InterPro" id="IPR037278">
    <property type="entry name" value="ARFGAP/RecO"/>
</dbReference>
<keyword evidence="5 7" id="KW-0234">DNA repair</keyword>
<dbReference type="InterPro" id="IPR022572">
    <property type="entry name" value="DNA_rep/recomb_RecO_N"/>
</dbReference>
<proteinExistence type="inferred from homology"/>
<dbReference type="PANTHER" id="PTHR33991:SF1">
    <property type="entry name" value="DNA REPAIR PROTEIN RECO"/>
    <property type="match status" value="1"/>
</dbReference>
<evidence type="ECO:0000256" key="3">
    <source>
        <dbReference type="ARBA" id="ARBA00022763"/>
    </source>
</evidence>
<dbReference type="Pfam" id="PF11967">
    <property type="entry name" value="RecO_N"/>
    <property type="match status" value="1"/>
</dbReference>
<evidence type="ECO:0000256" key="7">
    <source>
        <dbReference type="HAMAP-Rule" id="MF_00201"/>
    </source>
</evidence>
<name>A0A511X8G0_9PROT</name>
<evidence type="ECO:0000259" key="8">
    <source>
        <dbReference type="Pfam" id="PF11967"/>
    </source>
</evidence>
<dbReference type="EMBL" id="BJYF01000005">
    <property type="protein sequence ID" value="GEN59208.1"/>
    <property type="molecule type" value="Genomic_DNA"/>
</dbReference>
<gene>
    <name evidence="7 9" type="primary">recO</name>
    <name evidence="9" type="ORF">ANI02nite_10920</name>
</gene>
<reference evidence="9 10" key="1">
    <citation type="submission" date="2019-07" db="EMBL/GenBank/DDBJ databases">
        <title>Whole genome shotgun sequence of Acetobacter nitrogenifigens NBRC 105050.</title>
        <authorList>
            <person name="Hosoyama A."/>
            <person name="Uohara A."/>
            <person name="Ohji S."/>
            <person name="Ichikawa N."/>
        </authorList>
    </citation>
    <scope>NUCLEOTIDE SEQUENCE [LARGE SCALE GENOMIC DNA]</scope>
    <source>
        <strain evidence="9 10">NBRC 105050</strain>
    </source>
</reference>
<comment type="similarity">
    <text evidence="1 7">Belongs to the RecO family.</text>
</comment>
<dbReference type="Gene3D" id="2.40.50.140">
    <property type="entry name" value="Nucleic acid-binding proteins"/>
    <property type="match status" value="1"/>
</dbReference>
<dbReference type="Proteomes" id="UP000321635">
    <property type="component" value="Unassembled WGS sequence"/>
</dbReference>
<dbReference type="AlphaFoldDB" id="A0A511X8G0"/>
<protein>
    <recommendedName>
        <fullName evidence="2 7">DNA repair protein RecO</fullName>
    </recommendedName>
    <alternativeName>
        <fullName evidence="6 7">Recombination protein O</fullName>
    </alternativeName>
</protein>
<keyword evidence="4 7" id="KW-0233">DNA recombination</keyword>
<feature type="domain" description="DNA replication/recombination mediator RecO N-terminal" evidence="8">
    <location>
        <begin position="10"/>
        <end position="78"/>
    </location>
</feature>
<evidence type="ECO:0000256" key="6">
    <source>
        <dbReference type="ARBA" id="ARBA00033409"/>
    </source>
</evidence>